<name>A0A7K1FSD1_9ACTN</name>
<feature type="transmembrane region" description="Helical" evidence="1">
    <location>
        <begin position="70"/>
        <end position="90"/>
    </location>
</feature>
<keyword evidence="1" id="KW-0472">Membrane</keyword>
<sequence length="161" mass="17341">MSGFPLRPHSSTSASRRPDIPLTVEPEVDTSSIGSLVKDATVHMSTLVRSEIELAKMEITQSVKTGLRGAIFFIAAALIGVVALVFGWFVLAEILNIWLPRWAAFLIVLGIMFLAMGGLVFLGIKKIKQVKKPERTIQTLSDTAQTLKAAATHSPATTPGN</sequence>
<dbReference type="RefSeq" id="WP_154771060.1">
    <property type="nucleotide sequence ID" value="NZ_WLYK01000013.1"/>
</dbReference>
<dbReference type="Proteomes" id="UP000460221">
    <property type="component" value="Unassembled WGS sequence"/>
</dbReference>
<organism evidence="2 3">
    <name type="scientific">Nakamurella alba</name>
    <dbReference type="NCBI Taxonomy" id="2665158"/>
    <lineage>
        <taxon>Bacteria</taxon>
        <taxon>Bacillati</taxon>
        <taxon>Actinomycetota</taxon>
        <taxon>Actinomycetes</taxon>
        <taxon>Nakamurellales</taxon>
        <taxon>Nakamurellaceae</taxon>
        <taxon>Nakamurella</taxon>
    </lineage>
</organism>
<dbReference type="AlphaFoldDB" id="A0A7K1FSD1"/>
<evidence type="ECO:0000313" key="3">
    <source>
        <dbReference type="Proteomes" id="UP000460221"/>
    </source>
</evidence>
<keyword evidence="1" id="KW-1133">Transmembrane helix</keyword>
<keyword evidence="1" id="KW-0812">Transmembrane</keyword>
<proteinExistence type="predicted"/>
<reference evidence="2 3" key="1">
    <citation type="submission" date="2019-11" db="EMBL/GenBank/DDBJ databases">
        <authorList>
            <person name="Jiang L.-Q."/>
        </authorList>
    </citation>
    <scope>NUCLEOTIDE SEQUENCE [LARGE SCALE GENOMIC DNA]</scope>
    <source>
        <strain evidence="2 3">YIM 132087</strain>
    </source>
</reference>
<comment type="caution">
    <text evidence="2">The sequence shown here is derived from an EMBL/GenBank/DDBJ whole genome shotgun (WGS) entry which is preliminary data.</text>
</comment>
<evidence type="ECO:0000256" key="1">
    <source>
        <dbReference type="SAM" id="Phobius"/>
    </source>
</evidence>
<protein>
    <submittedName>
        <fullName evidence="2">Phage holin family protein</fullName>
    </submittedName>
</protein>
<keyword evidence="3" id="KW-1185">Reference proteome</keyword>
<accession>A0A7K1FSD1</accession>
<feature type="transmembrane region" description="Helical" evidence="1">
    <location>
        <begin position="102"/>
        <end position="124"/>
    </location>
</feature>
<evidence type="ECO:0000313" key="2">
    <source>
        <dbReference type="EMBL" id="MTD17057.1"/>
    </source>
</evidence>
<dbReference type="InterPro" id="IPR009937">
    <property type="entry name" value="Phage_holin_3_6"/>
</dbReference>
<dbReference type="Pfam" id="PF07332">
    <property type="entry name" value="Phage_holin_3_6"/>
    <property type="match status" value="1"/>
</dbReference>
<gene>
    <name evidence="2" type="ORF">GIS00_24275</name>
</gene>
<dbReference type="EMBL" id="WLYK01000013">
    <property type="protein sequence ID" value="MTD17057.1"/>
    <property type="molecule type" value="Genomic_DNA"/>
</dbReference>